<proteinExistence type="predicted"/>
<organism evidence="1 2">
    <name type="scientific">Aspergillus flavus (strain ATCC 200026 / FGSC A1120 / IAM 13836 / NRRL 3357 / JCM 12722 / SRRC 167)</name>
    <dbReference type="NCBI Taxonomy" id="332952"/>
    <lineage>
        <taxon>Eukaryota</taxon>
        <taxon>Fungi</taxon>
        <taxon>Dikarya</taxon>
        <taxon>Ascomycota</taxon>
        <taxon>Pezizomycotina</taxon>
        <taxon>Eurotiomycetes</taxon>
        <taxon>Eurotiomycetidae</taxon>
        <taxon>Eurotiales</taxon>
        <taxon>Aspergillaceae</taxon>
        <taxon>Aspergillus</taxon>
        <taxon>Aspergillus subgen. Circumdati</taxon>
    </lineage>
</organism>
<dbReference type="EMBL" id="CP044619">
    <property type="protein sequence ID" value="QRD87176.1"/>
    <property type="molecule type" value="Genomic_DNA"/>
</dbReference>
<sequence length="72" mass="8211">MSMPLNWEIDSVYQLFLLSGRFLSDVLFKSFAPNTKSLRTAKVNWSQKDPGICTLQSNSLGVGQDEYDVYEM</sequence>
<protein>
    <submittedName>
        <fullName evidence="1">Uncharacterized protein</fullName>
    </submittedName>
</protein>
<gene>
    <name evidence="1" type="ORF">F9C07_165</name>
</gene>
<name>A0A7U2QW72_ASPFN</name>
<dbReference type="VEuPathDB" id="FungiDB:F9C07_165"/>
<reference evidence="2" key="1">
    <citation type="journal article" date="2021" name="G3 (Bethesda)">
        <title>Chromosome assembled and annotated genome sequence of Aspergillus flavus NRRL 3357.</title>
        <authorList>
            <person name="Skerker J.M."/>
            <person name="Pianalto K.M."/>
            <person name="Mondo S.J."/>
            <person name="Yang K."/>
            <person name="Arkin A.P."/>
            <person name="Keller N.P."/>
            <person name="Grigoriev I.V."/>
            <person name="Louise Glass N.L."/>
        </authorList>
    </citation>
    <scope>NUCLEOTIDE SEQUENCE [LARGE SCALE GENOMIC DNA]</scope>
    <source>
        <strain evidence="2">ATCC 200026 / FGSC A1120 / IAM 13836 / NRRL 3357 / JCM 12722 / SRRC 167</strain>
    </source>
</reference>
<evidence type="ECO:0000313" key="1">
    <source>
        <dbReference type="EMBL" id="QRD87176.1"/>
    </source>
</evidence>
<dbReference type="AlphaFoldDB" id="A0A7U2QW72"/>
<evidence type="ECO:0000313" key="2">
    <source>
        <dbReference type="Proteomes" id="UP000596276"/>
    </source>
</evidence>
<accession>A0A7U2QW72</accession>
<dbReference type="Proteomes" id="UP000596276">
    <property type="component" value="Chromosome 1"/>
</dbReference>
<keyword evidence="2" id="KW-1185">Reference proteome</keyword>